<protein>
    <submittedName>
        <fullName evidence="1">Uncharacterized protein</fullName>
    </submittedName>
</protein>
<name>R4Z2V9_9ACTN</name>
<keyword evidence="2" id="KW-1185">Reference proteome</keyword>
<organism evidence="1 2">
    <name type="scientific">Candidatus Neomicrothrix parvicella RN1</name>
    <dbReference type="NCBI Taxonomy" id="1229780"/>
    <lineage>
        <taxon>Bacteria</taxon>
        <taxon>Bacillati</taxon>
        <taxon>Actinomycetota</taxon>
        <taxon>Acidimicrobiia</taxon>
        <taxon>Acidimicrobiales</taxon>
        <taxon>Microthrixaceae</taxon>
        <taxon>Candidatus Neomicrothrix</taxon>
    </lineage>
</organism>
<reference evidence="1 2" key="1">
    <citation type="journal article" date="2013" name="ISME J.">
        <title>Metabolic model for the filamentous 'Candidatus Microthrix parvicella' based on genomic and metagenomic analyses.</title>
        <authorList>
            <person name="Jon McIlroy S."/>
            <person name="Kristiansen R."/>
            <person name="Albertsen M."/>
            <person name="Michael Karst S."/>
            <person name="Rossetti S."/>
            <person name="Lund Nielsen J."/>
            <person name="Tandoi V."/>
            <person name="James Seviour R."/>
            <person name="Nielsen P.H."/>
        </authorList>
    </citation>
    <scope>NUCLEOTIDE SEQUENCE [LARGE SCALE GENOMIC DNA]</scope>
    <source>
        <strain evidence="1 2">RN1</strain>
    </source>
</reference>
<dbReference type="Proteomes" id="UP000018291">
    <property type="component" value="Unassembled WGS sequence"/>
</dbReference>
<accession>R4Z2V9</accession>
<dbReference type="EMBL" id="CANL01000018">
    <property type="protein sequence ID" value="CCM63621.1"/>
    <property type="molecule type" value="Genomic_DNA"/>
</dbReference>
<sequence length="67" mass="7471">MSSTRHLALLDVPRPMREWTPDPSGEIGEVFTRRWVVDLMLDLVGYSPDTDLATKVASNHLVVAGHL</sequence>
<evidence type="ECO:0000313" key="1">
    <source>
        <dbReference type="EMBL" id="CCM63621.1"/>
    </source>
</evidence>
<dbReference type="STRING" id="1229780.BN381_250114"/>
<evidence type="ECO:0000313" key="2">
    <source>
        <dbReference type="Proteomes" id="UP000018291"/>
    </source>
</evidence>
<dbReference type="HOGENOM" id="CLU_2804464_0_0_11"/>
<dbReference type="RefSeq" id="WP_012226442.1">
    <property type="nucleotide sequence ID" value="NZ_HG422565.1"/>
</dbReference>
<comment type="caution">
    <text evidence="1">The sequence shown here is derived from an EMBL/GenBank/DDBJ whole genome shotgun (WGS) entry which is preliminary data.</text>
</comment>
<dbReference type="AlphaFoldDB" id="R4Z2V9"/>
<gene>
    <name evidence="1" type="ORF">BN381_250114</name>
</gene>
<proteinExistence type="predicted"/>